<dbReference type="AlphaFoldDB" id="A0AAD7EQD5"/>
<proteinExistence type="predicted"/>
<name>A0AAD7EQD5_9AGAR</name>
<sequence>MVFQEGRSVAANSTSGLVKIVRKLRNNPDLSKRIMQAAIEASLPKRRSAAVVEVIDIDLDATETSDFELEDNEWFAELPEGLFSTFLSLERSSTQIRTSFADVRFGLEEEEEDWVQDRFETF</sequence>
<reference evidence="1" key="1">
    <citation type="submission" date="2023-03" db="EMBL/GenBank/DDBJ databases">
        <title>Massive genome expansion in bonnet fungi (Mycena s.s.) driven by repeated elements and novel gene families across ecological guilds.</title>
        <authorList>
            <consortium name="Lawrence Berkeley National Laboratory"/>
            <person name="Harder C.B."/>
            <person name="Miyauchi S."/>
            <person name="Viragh M."/>
            <person name="Kuo A."/>
            <person name="Thoen E."/>
            <person name="Andreopoulos B."/>
            <person name="Lu D."/>
            <person name="Skrede I."/>
            <person name="Drula E."/>
            <person name="Henrissat B."/>
            <person name="Morin E."/>
            <person name="Kohler A."/>
            <person name="Barry K."/>
            <person name="LaButti K."/>
            <person name="Morin E."/>
            <person name="Salamov A."/>
            <person name="Lipzen A."/>
            <person name="Mereny Z."/>
            <person name="Hegedus B."/>
            <person name="Baldrian P."/>
            <person name="Stursova M."/>
            <person name="Weitz H."/>
            <person name="Taylor A."/>
            <person name="Grigoriev I.V."/>
            <person name="Nagy L.G."/>
            <person name="Martin F."/>
            <person name="Kauserud H."/>
        </authorList>
    </citation>
    <scope>NUCLEOTIDE SEQUENCE</scope>
    <source>
        <strain evidence="1">CBHHK002</strain>
    </source>
</reference>
<protein>
    <submittedName>
        <fullName evidence="1">Uncharacterized protein</fullName>
    </submittedName>
</protein>
<evidence type="ECO:0000313" key="1">
    <source>
        <dbReference type="EMBL" id="KAJ7342855.1"/>
    </source>
</evidence>
<organism evidence="1 2">
    <name type="scientific">Mycena albidolilacea</name>
    <dbReference type="NCBI Taxonomy" id="1033008"/>
    <lineage>
        <taxon>Eukaryota</taxon>
        <taxon>Fungi</taxon>
        <taxon>Dikarya</taxon>
        <taxon>Basidiomycota</taxon>
        <taxon>Agaricomycotina</taxon>
        <taxon>Agaricomycetes</taxon>
        <taxon>Agaricomycetidae</taxon>
        <taxon>Agaricales</taxon>
        <taxon>Marasmiineae</taxon>
        <taxon>Mycenaceae</taxon>
        <taxon>Mycena</taxon>
    </lineage>
</organism>
<accession>A0AAD7EQD5</accession>
<comment type="caution">
    <text evidence="1">The sequence shown here is derived from an EMBL/GenBank/DDBJ whole genome shotgun (WGS) entry which is preliminary data.</text>
</comment>
<keyword evidence="2" id="KW-1185">Reference proteome</keyword>
<evidence type="ECO:0000313" key="2">
    <source>
        <dbReference type="Proteomes" id="UP001218218"/>
    </source>
</evidence>
<dbReference type="Proteomes" id="UP001218218">
    <property type="component" value="Unassembled WGS sequence"/>
</dbReference>
<gene>
    <name evidence="1" type="ORF">DFH08DRAFT_1081881</name>
</gene>
<dbReference type="EMBL" id="JARIHO010000024">
    <property type="protein sequence ID" value="KAJ7342855.1"/>
    <property type="molecule type" value="Genomic_DNA"/>
</dbReference>